<name>A0A0V1FHZ0_TRIPS</name>
<dbReference type="Pfam" id="PF13639">
    <property type="entry name" value="zf-RING_2"/>
    <property type="match status" value="1"/>
</dbReference>
<reference evidence="7 8" key="1">
    <citation type="submission" date="2015-01" db="EMBL/GenBank/DDBJ databases">
        <title>Evolution of Trichinella species and genotypes.</title>
        <authorList>
            <person name="Korhonen P.K."/>
            <person name="Edoardo P."/>
            <person name="Giuseppe L.R."/>
            <person name="Gasser R.B."/>
        </authorList>
    </citation>
    <scope>NUCLEOTIDE SEQUENCE [LARGE SCALE GENOMIC DNA]</scope>
    <source>
        <strain evidence="7">ISS470</strain>
    </source>
</reference>
<feature type="domain" description="RING-type" evidence="6">
    <location>
        <begin position="180"/>
        <end position="234"/>
    </location>
</feature>
<evidence type="ECO:0000256" key="1">
    <source>
        <dbReference type="ARBA" id="ARBA00022679"/>
    </source>
</evidence>
<dbReference type="AlphaFoldDB" id="A0A0V1FHZ0"/>
<dbReference type="PROSITE" id="PS00518">
    <property type="entry name" value="ZF_RING_1"/>
    <property type="match status" value="1"/>
</dbReference>
<protein>
    <submittedName>
        <fullName evidence="7">Putative E3 ubiquitin-protein ligase makorin-2</fullName>
    </submittedName>
</protein>
<dbReference type="EMBL" id="JYDT01000087">
    <property type="protein sequence ID" value="KRY85582.1"/>
    <property type="molecule type" value="Genomic_DNA"/>
</dbReference>
<evidence type="ECO:0000313" key="8">
    <source>
        <dbReference type="Proteomes" id="UP000054995"/>
    </source>
</evidence>
<evidence type="ECO:0000256" key="2">
    <source>
        <dbReference type="ARBA" id="ARBA00022723"/>
    </source>
</evidence>
<evidence type="ECO:0000259" key="6">
    <source>
        <dbReference type="PROSITE" id="PS50089"/>
    </source>
</evidence>
<keyword evidence="2" id="KW-0479">Metal-binding</keyword>
<dbReference type="GO" id="GO:0000209">
    <property type="term" value="P:protein polyubiquitination"/>
    <property type="evidence" value="ECO:0007669"/>
    <property type="project" value="InterPro"/>
</dbReference>
<dbReference type="PANTHER" id="PTHR11224">
    <property type="entry name" value="MAKORIN-RELATED"/>
    <property type="match status" value="1"/>
</dbReference>
<evidence type="ECO:0000256" key="3">
    <source>
        <dbReference type="ARBA" id="ARBA00022771"/>
    </source>
</evidence>
<dbReference type="SMART" id="SM00184">
    <property type="entry name" value="RING"/>
    <property type="match status" value="1"/>
</dbReference>
<evidence type="ECO:0000256" key="4">
    <source>
        <dbReference type="ARBA" id="ARBA00022833"/>
    </source>
</evidence>
<dbReference type="InterPro" id="IPR045072">
    <property type="entry name" value="MKRN-like"/>
</dbReference>
<keyword evidence="1" id="KW-0808">Transferase</keyword>
<gene>
    <name evidence="7" type="primary">Mkrn2</name>
    <name evidence="7" type="ORF">T4D_13894</name>
</gene>
<dbReference type="OrthoDB" id="411372at2759"/>
<comment type="caution">
    <text evidence="7">The sequence shown here is derived from an EMBL/GenBank/DDBJ whole genome shotgun (WGS) entry which is preliminary data.</text>
</comment>
<accession>A0A0V1FHZ0</accession>
<evidence type="ECO:0000313" key="7">
    <source>
        <dbReference type="EMBL" id="KRY85582.1"/>
    </source>
</evidence>
<dbReference type="GO" id="GO:0061630">
    <property type="term" value="F:ubiquitin protein ligase activity"/>
    <property type="evidence" value="ECO:0007669"/>
    <property type="project" value="InterPro"/>
</dbReference>
<sequence>MHLQRFCHLVLFVFWNIKDILGLYVIVNGFEGFSILPYFALTIDYGINNLLLFVSLKLKGALPALNPLCFVSYVRRNDCTNGECLYGERFSPRTRHYFRYVCERHLNRSFLNYNEVTYHDLQTTYDLSSEEEIESFSVDEAGRKISNDSESPFLNESYASDNEEGAEVNEFNLPPSKVECSICTETVLKKKNEYSRVFAFMPNCRHYFCFECIDKWRKRIEMSEETRLGCPMCRTVSQYVVPSSFWQISRKKRADLVACFEFGMKKRLCMSTQHGNHRCPYGNSCPCHQALYRIFDDDFLRAPLEPRWQALLENLAALFNPNNFN</sequence>
<dbReference type="InterPro" id="IPR017907">
    <property type="entry name" value="Znf_RING_CS"/>
</dbReference>
<dbReference type="SUPFAM" id="SSF57850">
    <property type="entry name" value="RING/U-box"/>
    <property type="match status" value="1"/>
</dbReference>
<dbReference type="PANTHER" id="PTHR11224:SF10">
    <property type="entry name" value="IP09428P-RELATED"/>
    <property type="match status" value="1"/>
</dbReference>
<proteinExistence type="predicted"/>
<keyword evidence="4" id="KW-0862">Zinc</keyword>
<keyword evidence="3 5" id="KW-0863">Zinc-finger</keyword>
<dbReference type="GO" id="GO:0008270">
    <property type="term" value="F:zinc ion binding"/>
    <property type="evidence" value="ECO:0007669"/>
    <property type="project" value="UniProtKB-KW"/>
</dbReference>
<dbReference type="Gene3D" id="3.30.40.10">
    <property type="entry name" value="Zinc/RING finger domain, C3HC4 (zinc finger)"/>
    <property type="match status" value="1"/>
</dbReference>
<organism evidence="7 8">
    <name type="scientific">Trichinella pseudospiralis</name>
    <name type="common">Parasitic roundworm</name>
    <dbReference type="NCBI Taxonomy" id="6337"/>
    <lineage>
        <taxon>Eukaryota</taxon>
        <taxon>Metazoa</taxon>
        <taxon>Ecdysozoa</taxon>
        <taxon>Nematoda</taxon>
        <taxon>Enoplea</taxon>
        <taxon>Dorylaimia</taxon>
        <taxon>Trichinellida</taxon>
        <taxon>Trichinellidae</taxon>
        <taxon>Trichinella</taxon>
    </lineage>
</organism>
<keyword evidence="8" id="KW-1185">Reference proteome</keyword>
<dbReference type="Proteomes" id="UP000054995">
    <property type="component" value="Unassembled WGS sequence"/>
</dbReference>
<dbReference type="InterPro" id="IPR001841">
    <property type="entry name" value="Znf_RING"/>
</dbReference>
<dbReference type="PROSITE" id="PS50089">
    <property type="entry name" value="ZF_RING_2"/>
    <property type="match status" value="1"/>
</dbReference>
<dbReference type="InterPro" id="IPR013083">
    <property type="entry name" value="Znf_RING/FYVE/PHD"/>
</dbReference>
<evidence type="ECO:0000256" key="5">
    <source>
        <dbReference type="PROSITE-ProRule" id="PRU00175"/>
    </source>
</evidence>